<dbReference type="Proteomes" id="UP001431693">
    <property type="component" value="Unassembled WGS sequence"/>
</dbReference>
<protein>
    <submittedName>
        <fullName evidence="8">Lysylphosphatidylglycerol synthase transmembrane domain-containing protein</fullName>
    </submittedName>
</protein>
<feature type="transmembrane region" description="Helical" evidence="7">
    <location>
        <begin position="361"/>
        <end position="383"/>
    </location>
</feature>
<feature type="transmembrane region" description="Helical" evidence="7">
    <location>
        <begin position="259"/>
        <end position="277"/>
    </location>
</feature>
<name>A0ABT6ZJ34_9ACTN</name>
<keyword evidence="3 7" id="KW-0812">Transmembrane</keyword>
<feature type="transmembrane region" description="Helical" evidence="7">
    <location>
        <begin position="283"/>
        <end position="307"/>
    </location>
</feature>
<evidence type="ECO:0000256" key="6">
    <source>
        <dbReference type="SAM" id="MobiDB-lite"/>
    </source>
</evidence>
<evidence type="ECO:0000256" key="4">
    <source>
        <dbReference type="ARBA" id="ARBA00022989"/>
    </source>
</evidence>
<evidence type="ECO:0000256" key="3">
    <source>
        <dbReference type="ARBA" id="ARBA00022692"/>
    </source>
</evidence>
<dbReference type="EMBL" id="JASJEX010000001">
    <property type="protein sequence ID" value="MDJ1128814.1"/>
    <property type="molecule type" value="Genomic_DNA"/>
</dbReference>
<sequence length="535" mass="58285">MSDKERGRSDDAAEKEPAAPLTERELEAAEQPFESFVGFYDELDEEGKKAAEKGSAAAAPDHRAPARPQRSHLKIGIAGAAHVAPKKRSAKQTATSEKDAEPQPRPQSASSKAAAPKARPASVAEEDEGDKAKARKGAVFMAVILGVYFAWILITGQMGDFVGALANASVPWLVGALACMAFNTLCGTLAFVFAVYIDPSSPVGVRDCLSVEASGVLFGNLTPMSSGTVPAQIYRLTRAGLEVGEATALQLTRFVMYQAGEVVVAAVLLLLKFQFFVDTYGNIVFLNLVVFAIQTAQASGLLIVCLLPRFVIRVGNWGIKFAWRHNWIGDATYDKYYQMVNEQVMQFSDAFRASFEHKWSLALTWLATLGQMVGFYSVPWFVLNALGMQADFLTCLAAASMVQMIGNSVPLPGGTGGNEAGFAFFFGPIFGAMATPGFVIWRLASFFIPTLVALPLSALRSNHHRSIYQRWNTFVHRRGMHATVSVGRPAQKGQRLKRGAGVSLLVGDRRDSMEGRTVRRGRKKETVFKSRRKDR</sequence>
<keyword evidence="9" id="KW-1185">Reference proteome</keyword>
<evidence type="ECO:0000256" key="5">
    <source>
        <dbReference type="ARBA" id="ARBA00023136"/>
    </source>
</evidence>
<dbReference type="InterPro" id="IPR022791">
    <property type="entry name" value="L-PG_synthase/AglD"/>
</dbReference>
<evidence type="ECO:0000256" key="1">
    <source>
        <dbReference type="ARBA" id="ARBA00004651"/>
    </source>
</evidence>
<keyword evidence="2" id="KW-1003">Cell membrane</keyword>
<keyword evidence="4 7" id="KW-1133">Transmembrane helix</keyword>
<keyword evidence="5 7" id="KW-0472">Membrane</keyword>
<evidence type="ECO:0000313" key="8">
    <source>
        <dbReference type="EMBL" id="MDJ1128814.1"/>
    </source>
</evidence>
<reference evidence="8" key="1">
    <citation type="submission" date="2023-05" db="EMBL/GenBank/DDBJ databases">
        <title>[olsenella] sp. nov., isolated from a pig farm feces dump.</title>
        <authorList>
            <person name="Chang Y.-H."/>
        </authorList>
    </citation>
    <scope>NUCLEOTIDE SEQUENCE</scope>
    <source>
        <strain evidence="8">YH-ols2217</strain>
    </source>
</reference>
<feature type="region of interest" description="Disordered" evidence="6">
    <location>
        <begin position="513"/>
        <end position="535"/>
    </location>
</feature>
<comment type="caution">
    <text evidence="8">The sequence shown here is derived from an EMBL/GenBank/DDBJ whole genome shotgun (WGS) entry which is preliminary data.</text>
</comment>
<feature type="transmembrane region" description="Helical" evidence="7">
    <location>
        <begin position="439"/>
        <end position="459"/>
    </location>
</feature>
<feature type="compositionally biased region" description="Basic residues" evidence="6">
    <location>
        <begin position="518"/>
        <end position="535"/>
    </location>
</feature>
<feature type="compositionally biased region" description="Basic and acidic residues" evidence="6">
    <location>
        <begin position="1"/>
        <end position="27"/>
    </location>
</feature>
<evidence type="ECO:0000256" key="2">
    <source>
        <dbReference type="ARBA" id="ARBA00022475"/>
    </source>
</evidence>
<organism evidence="8 9">
    <name type="scientific">Kribbibacterium absianum</name>
    <dbReference type="NCBI Taxonomy" id="3044210"/>
    <lineage>
        <taxon>Bacteria</taxon>
        <taxon>Bacillati</taxon>
        <taxon>Actinomycetota</taxon>
        <taxon>Coriobacteriia</taxon>
        <taxon>Coriobacteriales</taxon>
        <taxon>Kribbibacteriaceae</taxon>
        <taxon>Kribbibacterium</taxon>
    </lineage>
</organism>
<accession>A0ABT6ZJ34</accession>
<comment type="subcellular location">
    <subcellularLocation>
        <location evidence="1">Cell membrane</location>
        <topology evidence="1">Multi-pass membrane protein</topology>
    </subcellularLocation>
</comment>
<feature type="transmembrane region" description="Helical" evidence="7">
    <location>
        <begin position="138"/>
        <end position="158"/>
    </location>
</feature>
<dbReference type="NCBIfam" id="TIGR00374">
    <property type="entry name" value="flippase-like domain"/>
    <property type="match status" value="1"/>
</dbReference>
<feature type="compositionally biased region" description="Low complexity" evidence="6">
    <location>
        <begin position="106"/>
        <end position="122"/>
    </location>
</feature>
<proteinExistence type="predicted"/>
<dbReference type="Pfam" id="PF03706">
    <property type="entry name" value="LPG_synthase_TM"/>
    <property type="match status" value="1"/>
</dbReference>
<evidence type="ECO:0000313" key="9">
    <source>
        <dbReference type="Proteomes" id="UP001431693"/>
    </source>
</evidence>
<dbReference type="PANTHER" id="PTHR37693">
    <property type="entry name" value="PHOSPHATIDYLGLYCEROL LYSYLTRANSFERASE"/>
    <property type="match status" value="1"/>
</dbReference>
<dbReference type="RefSeq" id="WP_283712454.1">
    <property type="nucleotide sequence ID" value="NZ_JASJEW010000001.1"/>
</dbReference>
<evidence type="ECO:0000256" key="7">
    <source>
        <dbReference type="SAM" id="Phobius"/>
    </source>
</evidence>
<dbReference type="PANTHER" id="PTHR37693:SF1">
    <property type="entry name" value="INTEGRAL MEMBRANE PROTEIN"/>
    <property type="match status" value="1"/>
</dbReference>
<feature type="region of interest" description="Disordered" evidence="6">
    <location>
        <begin position="1"/>
        <end position="129"/>
    </location>
</feature>
<feature type="transmembrane region" description="Helical" evidence="7">
    <location>
        <begin position="170"/>
        <end position="197"/>
    </location>
</feature>
<gene>
    <name evidence="8" type="ORF">QJ043_01780</name>
</gene>